<organism evidence="2 3">
    <name type="scientific">Streptomyces bottropensis ATCC 25435</name>
    <dbReference type="NCBI Taxonomy" id="1054862"/>
    <lineage>
        <taxon>Bacteria</taxon>
        <taxon>Bacillati</taxon>
        <taxon>Actinomycetota</taxon>
        <taxon>Actinomycetes</taxon>
        <taxon>Kitasatosporales</taxon>
        <taxon>Streptomycetaceae</taxon>
        <taxon>Streptomyces</taxon>
    </lineage>
</organism>
<evidence type="ECO:0000313" key="2">
    <source>
        <dbReference type="EMBL" id="EMF54494.1"/>
    </source>
</evidence>
<reference evidence="3" key="1">
    <citation type="journal article" date="2013" name="Genome Announc.">
        <title>Draft Genome Sequence of Streptomyces bottropensis ATCC 25435, a Bottromycin-Producing Actinomycete.</title>
        <authorList>
            <person name="Zhang H."/>
            <person name="Zhou W."/>
            <person name="Zhuang Y."/>
            <person name="Liang X."/>
            <person name="Liu T."/>
        </authorList>
    </citation>
    <scope>NUCLEOTIDE SEQUENCE [LARGE SCALE GENOMIC DNA]</scope>
    <source>
        <strain evidence="3">ATCC 25435</strain>
    </source>
</reference>
<name>M3FQS9_9ACTN</name>
<feature type="region of interest" description="Disordered" evidence="1">
    <location>
        <begin position="61"/>
        <end position="100"/>
    </location>
</feature>
<dbReference type="AlphaFoldDB" id="M3FQS9"/>
<evidence type="ECO:0000256" key="1">
    <source>
        <dbReference type="SAM" id="MobiDB-lite"/>
    </source>
</evidence>
<dbReference type="Proteomes" id="UP000030760">
    <property type="component" value="Unassembled WGS sequence"/>
</dbReference>
<evidence type="ECO:0000313" key="3">
    <source>
        <dbReference type="Proteomes" id="UP000030760"/>
    </source>
</evidence>
<feature type="compositionally biased region" description="Gly residues" evidence="1">
    <location>
        <begin position="80"/>
        <end position="100"/>
    </location>
</feature>
<sequence length="147" mass="15104">MRLGPRFREHGWCRASRPGGRPVGGSRRRVLDRRRGRPGAGLAVGRGPVGIGVVQRLGAPRGRVRGAQGPCRARGRGRGDGGVGRGARGHGGFGLGGSGLGGSPLVGSGLRGRTARLARRTVPARACRSLQFEVAVRVAAHGAGGRR</sequence>
<gene>
    <name evidence="2" type="ORF">SBD_4161</name>
</gene>
<proteinExistence type="predicted"/>
<dbReference type="EMBL" id="KB405078">
    <property type="protein sequence ID" value="EMF54494.1"/>
    <property type="molecule type" value="Genomic_DNA"/>
</dbReference>
<protein>
    <submittedName>
        <fullName evidence="2">Uncharacterized protein</fullName>
    </submittedName>
</protein>
<accession>M3FQS9</accession>